<feature type="chain" id="PRO_5039005636" description="MarR family transcriptional regulator" evidence="1">
    <location>
        <begin position="22"/>
        <end position="166"/>
    </location>
</feature>
<organism evidence="2 3">
    <name type="scientific">Agromyces kandeliae</name>
    <dbReference type="NCBI Taxonomy" id="2666141"/>
    <lineage>
        <taxon>Bacteria</taxon>
        <taxon>Bacillati</taxon>
        <taxon>Actinomycetota</taxon>
        <taxon>Actinomycetes</taxon>
        <taxon>Micrococcales</taxon>
        <taxon>Microbacteriaceae</taxon>
        <taxon>Agromyces</taxon>
    </lineage>
</organism>
<comment type="caution">
    <text evidence="2">The sequence shown here is derived from an EMBL/GenBank/DDBJ whole genome shotgun (WGS) entry which is preliminary data.</text>
</comment>
<evidence type="ECO:0000256" key="1">
    <source>
        <dbReference type="SAM" id="SignalP"/>
    </source>
</evidence>
<evidence type="ECO:0008006" key="4">
    <source>
        <dbReference type="Google" id="ProtNLM"/>
    </source>
</evidence>
<dbReference type="Proteomes" id="UP000476511">
    <property type="component" value="Unassembled WGS sequence"/>
</dbReference>
<dbReference type="AlphaFoldDB" id="A0A6L5R039"/>
<evidence type="ECO:0000313" key="2">
    <source>
        <dbReference type="EMBL" id="MRX43371.1"/>
    </source>
</evidence>
<accession>A0A6L5R039</accession>
<evidence type="ECO:0000313" key="3">
    <source>
        <dbReference type="Proteomes" id="UP000476511"/>
    </source>
</evidence>
<name>A0A6L5R039_9MICO</name>
<protein>
    <recommendedName>
        <fullName evidence="4">MarR family transcriptional regulator</fullName>
    </recommendedName>
</protein>
<dbReference type="RefSeq" id="WP_154345700.1">
    <property type="nucleotide sequence ID" value="NZ_WKJD01000010.1"/>
</dbReference>
<proteinExistence type="predicted"/>
<keyword evidence="1" id="KW-0732">Signal</keyword>
<feature type="signal peptide" evidence="1">
    <location>
        <begin position="1"/>
        <end position="21"/>
    </location>
</feature>
<dbReference type="EMBL" id="WKJD01000010">
    <property type="protein sequence ID" value="MRX43371.1"/>
    <property type="molecule type" value="Genomic_DNA"/>
</dbReference>
<gene>
    <name evidence="2" type="ORF">GJR97_06475</name>
</gene>
<sequence length="166" mass="17292">MSTAFAPAPVASAVAAPPLVAADTVAPPTPAADATTALAYASIAHGTARGHYRVLFEAGPVDAPAFAALAGVSLGESRRWLAEQLELGLLRPVAATAEVYLPGEFVPVLLDGHGPAALAAPRRLFAEHADELPEVLRTLWTATEDPADHVSRGIDRLWARMFAVGR</sequence>
<keyword evidence="3" id="KW-1185">Reference proteome</keyword>
<reference evidence="2 3" key="1">
    <citation type="submission" date="2019-11" db="EMBL/GenBank/DDBJ databases">
        <title>Agromyces kandeliae sp. nov., isolated from mangrove soil.</title>
        <authorList>
            <person name="Wang R."/>
        </authorList>
    </citation>
    <scope>NUCLEOTIDE SEQUENCE [LARGE SCALE GENOMIC DNA]</scope>
    <source>
        <strain evidence="2 3">Q22</strain>
    </source>
</reference>